<protein>
    <submittedName>
        <fullName evidence="2">Uncharacterized protein</fullName>
    </submittedName>
</protein>
<sequence length="143" mass="16943">MLKRNLKRLAIDSYQSQSVVNEEARKYQTLLQDYFILQKEFVSIKKNLQTTEQKRDILMAEVQFLRQRHRYLMDVQSDNLQPEQDPVPLQDSAMQYKDSQDMGKPPKPKKKPTNGLTNDKRVVQKRVEKKEISWQDQSASMEV</sequence>
<gene>
    <name evidence="2" type="ORF">RCOM_0920810</name>
</gene>
<accession>B9RNU8</accession>
<dbReference type="OrthoDB" id="1295445at2759"/>
<dbReference type="PANTHER" id="PTHR34807:SF6">
    <property type="entry name" value="MYB-CC TYPE TRANSCRIPTION FACTOR LHEQLE-CONTAINING DOMAIN-CONTAINING PROTEIN"/>
    <property type="match status" value="1"/>
</dbReference>
<dbReference type="eggNOG" id="ENOG502S7DS">
    <property type="taxonomic scope" value="Eukaryota"/>
</dbReference>
<dbReference type="OMA" id="LMAMKSH"/>
<evidence type="ECO:0000313" key="3">
    <source>
        <dbReference type="Proteomes" id="UP000008311"/>
    </source>
</evidence>
<keyword evidence="3" id="KW-1185">Reference proteome</keyword>
<name>B9RNU8_RICCO</name>
<evidence type="ECO:0000256" key="1">
    <source>
        <dbReference type="SAM" id="MobiDB-lite"/>
    </source>
</evidence>
<feature type="region of interest" description="Disordered" evidence="1">
    <location>
        <begin position="75"/>
        <end position="122"/>
    </location>
</feature>
<organism evidence="2 3">
    <name type="scientific">Ricinus communis</name>
    <name type="common">Castor bean</name>
    <dbReference type="NCBI Taxonomy" id="3988"/>
    <lineage>
        <taxon>Eukaryota</taxon>
        <taxon>Viridiplantae</taxon>
        <taxon>Streptophyta</taxon>
        <taxon>Embryophyta</taxon>
        <taxon>Tracheophyta</taxon>
        <taxon>Spermatophyta</taxon>
        <taxon>Magnoliopsida</taxon>
        <taxon>eudicotyledons</taxon>
        <taxon>Gunneridae</taxon>
        <taxon>Pentapetalae</taxon>
        <taxon>rosids</taxon>
        <taxon>fabids</taxon>
        <taxon>Malpighiales</taxon>
        <taxon>Euphorbiaceae</taxon>
        <taxon>Acalyphoideae</taxon>
        <taxon>Acalypheae</taxon>
        <taxon>Ricinus</taxon>
    </lineage>
</organism>
<dbReference type="KEGG" id="rcu:8274175"/>
<dbReference type="InParanoid" id="B9RNU8"/>
<reference evidence="3" key="1">
    <citation type="journal article" date="2010" name="Nat. Biotechnol.">
        <title>Draft genome sequence of the oilseed species Ricinus communis.</title>
        <authorList>
            <person name="Chan A.P."/>
            <person name="Crabtree J."/>
            <person name="Zhao Q."/>
            <person name="Lorenzi H."/>
            <person name="Orvis J."/>
            <person name="Puiu D."/>
            <person name="Melake-Berhan A."/>
            <person name="Jones K.M."/>
            <person name="Redman J."/>
            <person name="Chen G."/>
            <person name="Cahoon E.B."/>
            <person name="Gedil M."/>
            <person name="Stanke M."/>
            <person name="Haas B.J."/>
            <person name="Wortman J.R."/>
            <person name="Fraser-Liggett C.M."/>
            <person name="Ravel J."/>
            <person name="Rabinowicz P.D."/>
        </authorList>
    </citation>
    <scope>NUCLEOTIDE SEQUENCE [LARGE SCALE GENOMIC DNA]</scope>
    <source>
        <strain evidence="3">cv. Hale</strain>
    </source>
</reference>
<dbReference type="PANTHER" id="PTHR34807">
    <property type="entry name" value="OS08G0270800 PROTEIN"/>
    <property type="match status" value="1"/>
</dbReference>
<dbReference type="Proteomes" id="UP000008311">
    <property type="component" value="Unassembled WGS sequence"/>
</dbReference>
<dbReference type="EMBL" id="EQ973791">
    <property type="protein sequence ID" value="EEF46866.1"/>
    <property type="molecule type" value="Genomic_DNA"/>
</dbReference>
<dbReference type="AlphaFoldDB" id="B9RNU8"/>
<proteinExistence type="predicted"/>
<evidence type="ECO:0000313" key="2">
    <source>
        <dbReference type="EMBL" id="EEF46866.1"/>
    </source>
</evidence>